<evidence type="ECO:0000256" key="3">
    <source>
        <dbReference type="ARBA" id="ARBA00023237"/>
    </source>
</evidence>
<dbReference type="NCBIfam" id="TIGR03302">
    <property type="entry name" value="OM_YfiO"/>
    <property type="match status" value="1"/>
</dbReference>
<evidence type="ECO:0000259" key="4">
    <source>
        <dbReference type="Pfam" id="PF13525"/>
    </source>
</evidence>
<organism evidence="5 6">
    <name type="scientific">Flavobacterium macacae</name>
    <dbReference type="NCBI Taxonomy" id="2488993"/>
    <lineage>
        <taxon>Bacteria</taxon>
        <taxon>Pseudomonadati</taxon>
        <taxon>Bacteroidota</taxon>
        <taxon>Flavobacteriia</taxon>
        <taxon>Flavobacteriales</taxon>
        <taxon>Flavobacteriaceae</taxon>
        <taxon>Flavobacterium</taxon>
    </lineage>
</organism>
<dbReference type="InterPro" id="IPR017689">
    <property type="entry name" value="BamD"/>
</dbReference>
<evidence type="ECO:0000256" key="2">
    <source>
        <dbReference type="ARBA" id="ARBA00023136"/>
    </source>
</evidence>
<accession>A0A3P3W6Y9</accession>
<proteinExistence type="predicted"/>
<dbReference type="AlphaFoldDB" id="A0A3P3W6Y9"/>
<evidence type="ECO:0000313" key="5">
    <source>
        <dbReference type="EMBL" id="RRJ90198.1"/>
    </source>
</evidence>
<dbReference type="Gene3D" id="1.25.40.10">
    <property type="entry name" value="Tetratricopeptide repeat domain"/>
    <property type="match status" value="1"/>
</dbReference>
<feature type="domain" description="Outer membrane lipoprotein BamD-like" evidence="4">
    <location>
        <begin position="30"/>
        <end position="174"/>
    </location>
</feature>
<dbReference type="Proteomes" id="UP000271937">
    <property type="component" value="Unassembled WGS sequence"/>
</dbReference>
<dbReference type="OrthoDB" id="9770761at2"/>
<evidence type="ECO:0000313" key="6">
    <source>
        <dbReference type="Proteomes" id="UP000271937"/>
    </source>
</evidence>
<reference evidence="5 6" key="1">
    <citation type="submission" date="2018-11" db="EMBL/GenBank/DDBJ databases">
        <title>Flavobacterium sp. nov., YIM 102600 draft genome.</title>
        <authorList>
            <person name="Li G."/>
            <person name="Jiang Y."/>
        </authorList>
    </citation>
    <scope>NUCLEOTIDE SEQUENCE [LARGE SCALE GENOMIC DNA]</scope>
    <source>
        <strain evidence="5 6">YIM 102600</strain>
    </source>
</reference>
<dbReference type="RefSeq" id="WP_125013153.1">
    <property type="nucleotide sequence ID" value="NZ_RQVR01000012.1"/>
</dbReference>
<dbReference type="Pfam" id="PF13525">
    <property type="entry name" value="YfiO"/>
    <property type="match status" value="2"/>
</dbReference>
<keyword evidence="2" id="KW-0472">Membrane</keyword>
<name>A0A3P3W6Y9_9FLAO</name>
<comment type="caution">
    <text evidence="5">The sequence shown here is derived from an EMBL/GenBank/DDBJ whole genome shotgun (WGS) entry which is preliminary data.</text>
</comment>
<keyword evidence="6" id="KW-1185">Reference proteome</keyword>
<protein>
    <submittedName>
        <fullName evidence="5">Outer membrane protein assembly factor BamD</fullName>
    </submittedName>
</protein>
<sequence>MNKIFYILLIAVTLGSCSSYQKALKSEDVSVKYDVASKMYEAEKYTKAIRLFEQIAPTYRGKPAAEKMFYMFAQSYYKTKQYYSAGYQFESFASSYPKSEKVEEAAYLGAESYSNLSPRYSLDQVDTNKAIDKLQNFINNYPDSPYLSQANERVKVLREKLEKKAFEIAKQYNTIGGYTRDYSAAIKALDNFIADYPGTPFKEDALYYRFDSAYILALNSVENRKKERLDFAKGAYASLIKFNESTKYKSDVDKKLEAIEKELQQFSN</sequence>
<dbReference type="PROSITE" id="PS51257">
    <property type="entry name" value="PROKAR_LIPOPROTEIN"/>
    <property type="match status" value="1"/>
</dbReference>
<evidence type="ECO:0000256" key="1">
    <source>
        <dbReference type="ARBA" id="ARBA00022729"/>
    </source>
</evidence>
<dbReference type="EMBL" id="RQVR01000012">
    <property type="protein sequence ID" value="RRJ90198.1"/>
    <property type="molecule type" value="Genomic_DNA"/>
</dbReference>
<keyword evidence="3" id="KW-0998">Cell outer membrane</keyword>
<feature type="domain" description="Outer membrane lipoprotein BamD-like" evidence="4">
    <location>
        <begin position="180"/>
        <end position="263"/>
    </location>
</feature>
<gene>
    <name evidence="5" type="primary">bamD</name>
    <name evidence="5" type="ORF">EG849_11100</name>
</gene>
<dbReference type="InterPro" id="IPR039565">
    <property type="entry name" value="BamD-like"/>
</dbReference>
<keyword evidence="1" id="KW-0732">Signal</keyword>
<dbReference type="InterPro" id="IPR011990">
    <property type="entry name" value="TPR-like_helical_dom_sf"/>
</dbReference>
<dbReference type="SUPFAM" id="SSF48452">
    <property type="entry name" value="TPR-like"/>
    <property type="match status" value="1"/>
</dbReference>